<protein>
    <submittedName>
        <fullName evidence="1">Uncharacterized protein</fullName>
    </submittedName>
</protein>
<dbReference type="AlphaFoldDB" id="A0A8R7UJ57"/>
<dbReference type="EnsemblPlants" id="TuG1812G0500003632.01.T01">
    <property type="protein sequence ID" value="TuG1812G0500003632.01.T01.cds391283"/>
    <property type="gene ID" value="TuG1812G0500003632.01"/>
</dbReference>
<reference evidence="2" key="1">
    <citation type="journal article" date="2013" name="Nature">
        <title>Draft genome of the wheat A-genome progenitor Triticum urartu.</title>
        <authorList>
            <person name="Ling H.Q."/>
            <person name="Zhao S."/>
            <person name="Liu D."/>
            <person name="Wang J."/>
            <person name="Sun H."/>
            <person name="Zhang C."/>
            <person name="Fan H."/>
            <person name="Li D."/>
            <person name="Dong L."/>
            <person name="Tao Y."/>
            <person name="Gao C."/>
            <person name="Wu H."/>
            <person name="Li Y."/>
            <person name="Cui Y."/>
            <person name="Guo X."/>
            <person name="Zheng S."/>
            <person name="Wang B."/>
            <person name="Yu K."/>
            <person name="Liang Q."/>
            <person name="Yang W."/>
            <person name="Lou X."/>
            <person name="Chen J."/>
            <person name="Feng M."/>
            <person name="Jian J."/>
            <person name="Zhang X."/>
            <person name="Luo G."/>
            <person name="Jiang Y."/>
            <person name="Liu J."/>
            <person name="Wang Z."/>
            <person name="Sha Y."/>
            <person name="Zhang B."/>
            <person name="Wu H."/>
            <person name="Tang D."/>
            <person name="Shen Q."/>
            <person name="Xue P."/>
            <person name="Zou S."/>
            <person name="Wang X."/>
            <person name="Liu X."/>
            <person name="Wang F."/>
            <person name="Yang Y."/>
            <person name="An X."/>
            <person name="Dong Z."/>
            <person name="Zhang K."/>
            <person name="Zhang X."/>
            <person name="Luo M.C."/>
            <person name="Dvorak J."/>
            <person name="Tong Y."/>
            <person name="Wang J."/>
            <person name="Yang H."/>
            <person name="Li Z."/>
            <person name="Wang D."/>
            <person name="Zhang A."/>
            <person name="Wang J."/>
        </authorList>
    </citation>
    <scope>NUCLEOTIDE SEQUENCE</scope>
    <source>
        <strain evidence="2">cv. G1812</strain>
    </source>
</reference>
<name>A0A8R7UJ57_TRIUA</name>
<accession>A0A8R7UJ57</accession>
<dbReference type="Proteomes" id="UP000015106">
    <property type="component" value="Chromosome 5"/>
</dbReference>
<sequence length="226" mass="22860">MLMLLEQVRHAVVVLFVHDDGMYGQLGGDGVLGVLLHGLEGEVADEQADGVVLGEGVLAIGVVGGELGDGPCDHGLHLHGGVLEHLGEGGAGAREHHLLDALGVAAEESDGERGALLSLEAALLDEPEQRRHPVLLDDELGVAVVVAGEGDEAGGGVGAGVEVARVEHRDLLPDEEEDGLVLRDGGQADVHVEVVLAGAGGGGGGDAEQPGEVPRGVVELVGHLLE</sequence>
<gene>
    <name evidence="1" type="primary">LOC125510241</name>
</gene>
<reference evidence="1" key="2">
    <citation type="submission" date="2018-03" db="EMBL/GenBank/DDBJ databases">
        <title>The Triticum urartu genome reveals the dynamic nature of wheat genome evolution.</title>
        <authorList>
            <person name="Ling H."/>
            <person name="Ma B."/>
            <person name="Shi X."/>
            <person name="Liu H."/>
            <person name="Dong L."/>
            <person name="Sun H."/>
            <person name="Cao Y."/>
            <person name="Gao Q."/>
            <person name="Zheng S."/>
            <person name="Li Y."/>
            <person name="Yu Y."/>
            <person name="Du H."/>
            <person name="Qi M."/>
            <person name="Li Y."/>
            <person name="Yu H."/>
            <person name="Cui Y."/>
            <person name="Wang N."/>
            <person name="Chen C."/>
            <person name="Wu H."/>
            <person name="Zhao Y."/>
            <person name="Zhang J."/>
            <person name="Li Y."/>
            <person name="Zhou W."/>
            <person name="Zhang B."/>
            <person name="Hu W."/>
            <person name="Eijk M."/>
            <person name="Tang J."/>
            <person name="Witsenboer H."/>
            <person name="Zhao S."/>
            <person name="Li Z."/>
            <person name="Zhang A."/>
            <person name="Wang D."/>
            <person name="Liang C."/>
        </authorList>
    </citation>
    <scope>NUCLEOTIDE SEQUENCE [LARGE SCALE GENOMIC DNA]</scope>
    <source>
        <strain evidence="1">cv. G1812</strain>
    </source>
</reference>
<dbReference type="Gramene" id="TuG1812G0500003632.01.T01">
    <property type="protein sequence ID" value="TuG1812G0500003632.01.T01.cds391283"/>
    <property type="gene ID" value="TuG1812G0500003632.01"/>
</dbReference>
<proteinExistence type="predicted"/>
<evidence type="ECO:0000313" key="2">
    <source>
        <dbReference type="Proteomes" id="UP000015106"/>
    </source>
</evidence>
<reference evidence="1" key="3">
    <citation type="submission" date="2022-06" db="UniProtKB">
        <authorList>
            <consortium name="EnsemblPlants"/>
        </authorList>
    </citation>
    <scope>IDENTIFICATION</scope>
</reference>
<evidence type="ECO:0000313" key="1">
    <source>
        <dbReference type="EnsemblPlants" id="TuG1812G0500003632.01.T01.cds391283"/>
    </source>
</evidence>
<keyword evidence="2" id="KW-1185">Reference proteome</keyword>
<organism evidence="1 2">
    <name type="scientific">Triticum urartu</name>
    <name type="common">Red wild einkorn</name>
    <name type="synonym">Crithodium urartu</name>
    <dbReference type="NCBI Taxonomy" id="4572"/>
    <lineage>
        <taxon>Eukaryota</taxon>
        <taxon>Viridiplantae</taxon>
        <taxon>Streptophyta</taxon>
        <taxon>Embryophyta</taxon>
        <taxon>Tracheophyta</taxon>
        <taxon>Spermatophyta</taxon>
        <taxon>Magnoliopsida</taxon>
        <taxon>Liliopsida</taxon>
        <taxon>Poales</taxon>
        <taxon>Poaceae</taxon>
        <taxon>BOP clade</taxon>
        <taxon>Pooideae</taxon>
        <taxon>Triticodae</taxon>
        <taxon>Triticeae</taxon>
        <taxon>Triticinae</taxon>
        <taxon>Triticum</taxon>
    </lineage>
</organism>